<dbReference type="Pfam" id="PF00300">
    <property type="entry name" value="His_Phos_1"/>
    <property type="match status" value="1"/>
</dbReference>
<accession>A0A4V3I996</accession>
<dbReference type="InterPro" id="IPR001345">
    <property type="entry name" value="PG/BPGM_mutase_AS"/>
</dbReference>
<evidence type="ECO:0000313" key="1">
    <source>
        <dbReference type="EMBL" id="TFB78688.1"/>
    </source>
</evidence>
<keyword evidence="2" id="KW-1185">Reference proteome</keyword>
<dbReference type="GO" id="GO:0005737">
    <property type="term" value="C:cytoplasm"/>
    <property type="evidence" value="ECO:0007669"/>
    <property type="project" value="TreeGrafter"/>
</dbReference>
<dbReference type="GO" id="GO:0016791">
    <property type="term" value="F:phosphatase activity"/>
    <property type="evidence" value="ECO:0007669"/>
    <property type="project" value="TreeGrafter"/>
</dbReference>
<proteinExistence type="predicted"/>
<dbReference type="CDD" id="cd07067">
    <property type="entry name" value="HP_PGM_like"/>
    <property type="match status" value="1"/>
</dbReference>
<dbReference type="Gene3D" id="3.40.50.1240">
    <property type="entry name" value="Phosphoglycerate mutase-like"/>
    <property type="match status" value="1"/>
</dbReference>
<name>A0A4V3I996_9MICO</name>
<dbReference type="OrthoDB" id="9793115at2"/>
<dbReference type="PROSITE" id="PS00175">
    <property type="entry name" value="PG_MUTASE"/>
    <property type="match status" value="1"/>
</dbReference>
<dbReference type="PANTHER" id="PTHR48100">
    <property type="entry name" value="BROAD-SPECIFICITY PHOSPHATASE YOR283W-RELATED"/>
    <property type="match status" value="1"/>
</dbReference>
<comment type="caution">
    <text evidence="1">The sequence shown here is derived from an EMBL/GenBank/DDBJ whole genome shotgun (WGS) entry which is preliminary data.</text>
</comment>
<dbReference type="EMBL" id="SOFI01000003">
    <property type="protein sequence ID" value="TFB78688.1"/>
    <property type="molecule type" value="Genomic_DNA"/>
</dbReference>
<gene>
    <name evidence="1" type="ORF">E3N84_00480</name>
</gene>
<dbReference type="Proteomes" id="UP000298488">
    <property type="component" value="Unassembled WGS sequence"/>
</dbReference>
<dbReference type="SUPFAM" id="SSF53254">
    <property type="entry name" value="Phosphoglycerate mutase-like"/>
    <property type="match status" value="1"/>
</dbReference>
<dbReference type="PANTHER" id="PTHR48100:SF58">
    <property type="entry name" value="PE-PGRS FAMILY PROTEIN PE_PGRS11"/>
    <property type="match status" value="1"/>
</dbReference>
<dbReference type="InterPro" id="IPR050275">
    <property type="entry name" value="PGM_Phosphatase"/>
</dbReference>
<reference evidence="1 2" key="1">
    <citation type="submission" date="2019-03" db="EMBL/GenBank/DDBJ databases">
        <title>Genomics of glacier-inhabiting Cryobacterium strains.</title>
        <authorList>
            <person name="Liu Q."/>
            <person name="Xin Y.-H."/>
        </authorList>
    </citation>
    <scope>NUCLEOTIDE SEQUENCE [LARGE SCALE GENOMIC DNA]</scope>
    <source>
        <strain evidence="1 2">CGMCC 1.10440</strain>
    </source>
</reference>
<sequence length="202" mass="21018">MRLLLIRHGQTPGNVLGQLDTAHPGPGLTELGRTQAEALATSLSDAGVAALYASTLVRTQLTAAPLSAARRLEVEVLSGLHEIGAGELEARSDRESIRRYLETLYAWGLGDLDAALPGGSDGNEFFGRFDADVATIASAGVDVAAVFSHGAAIRVWAANRARNVLPAFGAENNLDNTGVVTLEGSVAEGWTLTDWAGTPIAS</sequence>
<protein>
    <submittedName>
        <fullName evidence="1">Histidine phosphatase family protein</fullName>
    </submittedName>
</protein>
<organism evidence="1 2">
    <name type="scientific">Terrimesophilobacter mesophilus</name>
    <dbReference type="NCBI Taxonomy" id="433647"/>
    <lineage>
        <taxon>Bacteria</taxon>
        <taxon>Bacillati</taxon>
        <taxon>Actinomycetota</taxon>
        <taxon>Actinomycetes</taxon>
        <taxon>Micrococcales</taxon>
        <taxon>Microbacteriaceae</taxon>
        <taxon>Terrimesophilobacter</taxon>
    </lineage>
</organism>
<dbReference type="AlphaFoldDB" id="A0A4V3I996"/>
<dbReference type="RefSeq" id="WP_104094568.1">
    <property type="nucleotide sequence ID" value="NZ_JACHBP010000001.1"/>
</dbReference>
<dbReference type="SMART" id="SM00855">
    <property type="entry name" value="PGAM"/>
    <property type="match status" value="1"/>
</dbReference>
<dbReference type="InterPro" id="IPR013078">
    <property type="entry name" value="His_Pase_superF_clade-1"/>
</dbReference>
<evidence type="ECO:0000313" key="2">
    <source>
        <dbReference type="Proteomes" id="UP000298488"/>
    </source>
</evidence>
<dbReference type="InterPro" id="IPR029033">
    <property type="entry name" value="His_PPase_superfam"/>
</dbReference>